<reference evidence="18 19" key="1">
    <citation type="submission" date="2017-11" db="EMBL/GenBank/DDBJ databases">
        <title>Diverse papillomaviruses identified in Weddell seals breeding on Ross ice shelf, Antarctica.</title>
        <authorList>
            <person name="Smeele Z."/>
            <person name="Burns J."/>
            <person name="Kraberger S."/>
            <person name="Fontenele R.S."/>
            <person name="Waits K."/>
            <person name="Stainton D."/>
            <person name="Van Doorsaler K."/>
            <person name="Varsani A."/>
        </authorList>
    </citation>
    <scope>NUCLEOTIDE SEQUENCE [LARGE SCALE GENOMIC DNA]</scope>
    <source>
        <strain evidence="18">17181</strain>
    </source>
</reference>
<feature type="zinc finger region" evidence="16">
    <location>
        <begin position="34"/>
        <end position="70"/>
    </location>
</feature>
<dbReference type="GO" id="GO:0006355">
    <property type="term" value="P:regulation of DNA-templated transcription"/>
    <property type="evidence" value="ECO:0007669"/>
    <property type="project" value="UniProtKB-UniRule"/>
</dbReference>
<keyword evidence="5 16" id="KW-1090">Inhibition of host innate immune response by virus</keyword>
<evidence type="ECO:0000256" key="14">
    <source>
        <dbReference type="ARBA" id="ARBA00023280"/>
    </source>
</evidence>
<dbReference type="InterPro" id="IPR001334">
    <property type="entry name" value="E6"/>
</dbReference>
<evidence type="ECO:0000256" key="12">
    <source>
        <dbReference type="ARBA" id="ARBA00023163"/>
    </source>
</evidence>
<dbReference type="GO" id="GO:0042025">
    <property type="term" value="C:host cell nucleus"/>
    <property type="evidence" value="ECO:0007669"/>
    <property type="project" value="UniProtKB-SubCell"/>
</dbReference>
<dbReference type="GO" id="GO:0039502">
    <property type="term" value="P:symbiont-mediated suppression of host type I interferon-mediated signaling pathway"/>
    <property type="evidence" value="ECO:0007669"/>
    <property type="project" value="UniProtKB-UniRule"/>
</dbReference>
<keyword evidence="2 16" id="KW-0244">Early protein</keyword>
<sequence length="146" mass="16521">MGRALNLQSMARPTTIAELADSCGIPLVDVVLPCVFCKKYLNFQERCSFDEKNLQLSWKDSRAYGCCSHCARVTAWYEWSTFYQGSLTARELLTVYGRNALTLVIRCFKCLRKLSCTEVCAALGGGQYFDLVRGRWKAQCKFCAGR</sequence>
<keyword evidence="11 16" id="KW-0010">Activator</keyword>
<evidence type="ECO:0000256" key="2">
    <source>
        <dbReference type="ARBA" id="ARBA00022518"/>
    </source>
</evidence>
<evidence type="ECO:0000256" key="3">
    <source>
        <dbReference type="ARBA" id="ARBA00022562"/>
    </source>
</evidence>
<keyword evidence="6 16" id="KW-0479">Metal-binding</keyword>
<dbReference type="GO" id="GO:0008270">
    <property type="term" value="F:zinc ion binding"/>
    <property type="evidence" value="ECO:0007669"/>
    <property type="project" value="UniProtKB-KW"/>
</dbReference>
<dbReference type="GO" id="GO:0052150">
    <property type="term" value="P:symbiont-mediated perturbation of host apoptosis"/>
    <property type="evidence" value="ECO:0007669"/>
    <property type="project" value="UniProtKB-KW"/>
</dbReference>
<evidence type="ECO:0000256" key="9">
    <source>
        <dbReference type="ARBA" id="ARBA00023015"/>
    </source>
</evidence>
<dbReference type="GO" id="GO:0006351">
    <property type="term" value="P:DNA-templated transcription"/>
    <property type="evidence" value="ECO:0007669"/>
    <property type="project" value="UniProtKB-UniRule"/>
</dbReference>
<dbReference type="InterPro" id="IPR038575">
    <property type="entry name" value="E6_sf"/>
</dbReference>
<dbReference type="OrthoDB" id="27353at10239"/>
<dbReference type="EMBL" id="MG571093">
    <property type="protein sequence ID" value="AUT11911.1"/>
    <property type="molecule type" value="Genomic_DNA"/>
</dbReference>
<keyword evidence="8 16" id="KW-0862">Zinc</keyword>
<feature type="zinc finger region" evidence="16">
    <location>
        <begin position="107"/>
        <end position="143"/>
    </location>
</feature>
<dbReference type="Pfam" id="PF00518">
    <property type="entry name" value="E6"/>
    <property type="match status" value="1"/>
</dbReference>
<keyword evidence="9 16" id="KW-0805">Transcription regulation</keyword>
<evidence type="ECO:0000256" key="7">
    <source>
        <dbReference type="ARBA" id="ARBA00022771"/>
    </source>
</evidence>
<comment type="caution">
    <text evidence="16">Lacks conserved residue(s) required for the propagation of feature annotation.</text>
</comment>
<dbReference type="SUPFAM" id="SSF161229">
    <property type="entry name" value="E6 C-terminal domain-like"/>
    <property type="match status" value="2"/>
</dbReference>
<evidence type="ECO:0000256" key="4">
    <source>
        <dbReference type="ARBA" id="ARBA00022581"/>
    </source>
</evidence>
<keyword evidence="13 16" id="KW-1035">Host cytoplasm</keyword>
<evidence type="ECO:0000256" key="11">
    <source>
        <dbReference type="ARBA" id="ARBA00023159"/>
    </source>
</evidence>
<evidence type="ECO:0000313" key="18">
    <source>
        <dbReference type="EMBL" id="AUT11911.1"/>
    </source>
</evidence>
<dbReference type="GO" id="GO:0003677">
    <property type="term" value="F:DNA binding"/>
    <property type="evidence" value="ECO:0007669"/>
    <property type="project" value="UniProtKB-UniRule"/>
</dbReference>
<evidence type="ECO:0000313" key="19">
    <source>
        <dbReference type="Proteomes" id="UP000240389"/>
    </source>
</evidence>
<proteinExistence type="inferred from homology"/>
<evidence type="ECO:0000256" key="8">
    <source>
        <dbReference type="ARBA" id="ARBA00022833"/>
    </source>
</evidence>
<evidence type="ECO:0000256" key="1">
    <source>
        <dbReference type="ARBA" id="ARBA00006346"/>
    </source>
</evidence>
<keyword evidence="4 16" id="KW-0945">Host-virus interaction</keyword>
<organism evidence="18 19">
    <name type="scientific">Leptonychotes weddellii papillomavirus 3</name>
    <dbReference type="NCBI Taxonomy" id="2077304"/>
    <lineage>
        <taxon>Viruses</taxon>
        <taxon>Monodnaviria</taxon>
        <taxon>Shotokuvirae</taxon>
        <taxon>Cossaviricota</taxon>
        <taxon>Papovaviricetes</taxon>
        <taxon>Zurhausenvirales</taxon>
        <taxon>Papillomaviridae</taxon>
    </lineage>
</organism>
<accession>A0A2I8B2R0</accession>
<name>A0A2I8B2R0_9PAPI</name>
<comment type="similarity">
    <text evidence="1 16 17">Belongs to the papillomaviridae E6 protein family.</text>
</comment>
<comment type="function">
    <text evidence="16">Plays a major role in the induction and maintenance of cellular transformation. E6 associates with host UBE3A/E6-AP ubiquitin-protein ligase and modulates its activity. Protects host keratinocytes from apoptosis by mediating the degradation of host BAK1. May also inhibit host immune response.</text>
</comment>
<evidence type="ECO:0000256" key="17">
    <source>
        <dbReference type="RuleBase" id="RU363123"/>
    </source>
</evidence>
<comment type="subcellular location">
    <subcellularLocation>
        <location evidence="16 17">Host cytoplasm</location>
    </subcellularLocation>
    <subcellularLocation>
        <location evidence="16 17">Host nucleus</location>
    </subcellularLocation>
</comment>
<evidence type="ECO:0000256" key="5">
    <source>
        <dbReference type="ARBA" id="ARBA00022632"/>
    </source>
</evidence>
<evidence type="ECO:0000256" key="6">
    <source>
        <dbReference type="ARBA" id="ARBA00022723"/>
    </source>
</evidence>
<dbReference type="GO" id="GO:0030430">
    <property type="term" value="C:host cell cytoplasm"/>
    <property type="evidence" value="ECO:0007669"/>
    <property type="project" value="UniProtKB-SubCell"/>
</dbReference>
<evidence type="ECO:0000256" key="10">
    <source>
        <dbReference type="ARBA" id="ARBA00023125"/>
    </source>
</evidence>
<keyword evidence="7 16" id="KW-0863">Zinc-finger</keyword>
<keyword evidence="15 16" id="KW-1119">Modulation of host cell apoptosis by virus</keyword>
<evidence type="ECO:0000256" key="13">
    <source>
        <dbReference type="ARBA" id="ARBA00023200"/>
    </source>
</evidence>
<evidence type="ECO:0000256" key="16">
    <source>
        <dbReference type="HAMAP-Rule" id="MF_04006"/>
    </source>
</evidence>
<dbReference type="GO" id="GO:0052170">
    <property type="term" value="P:symbiont-mediated suppression of host innate immune response"/>
    <property type="evidence" value="ECO:0007669"/>
    <property type="project" value="UniProtKB-KW"/>
</dbReference>
<keyword evidence="14 16" id="KW-0899">Viral immunoevasion</keyword>
<dbReference type="HAMAP" id="MF_04006">
    <property type="entry name" value="HPV_E6"/>
    <property type="match status" value="1"/>
</dbReference>
<protein>
    <recommendedName>
        <fullName evidence="16 17">Protein E6</fullName>
    </recommendedName>
</protein>
<keyword evidence="12 16" id="KW-0804">Transcription</keyword>
<dbReference type="GO" id="GO:0039648">
    <property type="term" value="P:symbiont-mediated perturbation of host ubiquitin-like protein modification"/>
    <property type="evidence" value="ECO:0007669"/>
    <property type="project" value="UniProtKB-UniRule"/>
</dbReference>
<dbReference type="Gene3D" id="3.30.240.40">
    <property type="entry name" value="E6 early regulatory protein"/>
    <property type="match status" value="2"/>
</dbReference>
<gene>
    <name evidence="16" type="primary">E6</name>
</gene>
<keyword evidence="3 16" id="KW-1048">Host nucleus</keyword>
<comment type="subunit">
    <text evidence="16">Forms homodimers. Interacts with ubiquitin-protein ligase UBE3A/E6-AP; this interaction stimulates UBE3A ubiquitin activity. Interacts with host BAK1.</text>
</comment>
<evidence type="ECO:0000256" key="15">
    <source>
        <dbReference type="ARBA" id="ARBA00023323"/>
    </source>
</evidence>
<dbReference type="Proteomes" id="UP000240389">
    <property type="component" value="Segment"/>
</dbReference>
<keyword evidence="10 16" id="KW-0238">DNA-binding</keyword>